<dbReference type="InterPro" id="IPR009339">
    <property type="entry name" value="DUF998"/>
</dbReference>
<dbReference type="AlphaFoldDB" id="A0A919JD68"/>
<dbReference type="Pfam" id="PF06197">
    <property type="entry name" value="DUF998"/>
    <property type="match status" value="1"/>
</dbReference>
<evidence type="ECO:0000313" key="3">
    <source>
        <dbReference type="Proteomes" id="UP000647172"/>
    </source>
</evidence>
<dbReference type="Proteomes" id="UP000647172">
    <property type="component" value="Unassembled WGS sequence"/>
</dbReference>
<name>A0A919JD68_9ACTN</name>
<comment type="caution">
    <text evidence="2">The sequence shown here is derived from an EMBL/GenBank/DDBJ whole genome shotgun (WGS) entry which is preliminary data.</text>
</comment>
<feature type="transmembrane region" description="Helical" evidence="1">
    <location>
        <begin position="12"/>
        <end position="37"/>
    </location>
</feature>
<feature type="transmembrane region" description="Helical" evidence="1">
    <location>
        <begin position="195"/>
        <end position="215"/>
    </location>
</feature>
<evidence type="ECO:0000256" key="1">
    <source>
        <dbReference type="SAM" id="Phobius"/>
    </source>
</evidence>
<dbReference type="RefSeq" id="WP_203764658.1">
    <property type="nucleotide sequence ID" value="NZ_BOMQ01000008.1"/>
</dbReference>
<keyword evidence="1" id="KW-0812">Transmembrane</keyword>
<protein>
    <recommendedName>
        <fullName evidence="4">DUF998 domain-containing protein</fullName>
    </recommendedName>
</protein>
<accession>A0A919JD68</accession>
<proteinExistence type="predicted"/>
<keyword evidence="1" id="KW-1133">Transmembrane helix</keyword>
<evidence type="ECO:0000313" key="2">
    <source>
        <dbReference type="EMBL" id="GIE47205.1"/>
    </source>
</evidence>
<feature type="transmembrane region" description="Helical" evidence="1">
    <location>
        <begin position="87"/>
        <end position="104"/>
    </location>
</feature>
<keyword evidence="3" id="KW-1185">Reference proteome</keyword>
<keyword evidence="1" id="KW-0472">Membrane</keyword>
<organism evidence="2 3">
    <name type="scientific">Actinoplanes nipponensis</name>
    <dbReference type="NCBI Taxonomy" id="135950"/>
    <lineage>
        <taxon>Bacteria</taxon>
        <taxon>Bacillati</taxon>
        <taxon>Actinomycetota</taxon>
        <taxon>Actinomycetes</taxon>
        <taxon>Micromonosporales</taxon>
        <taxon>Micromonosporaceae</taxon>
        <taxon>Actinoplanes</taxon>
    </lineage>
</organism>
<sequence>MSADRPRTARTTIAALSGVAGAALFTAAWLAAGLWQGPGYRWTRDDISEMGAVTAPHAWLFLVPQAVAGLLTIGFALFALRPVLRPAGTVGIVAAWSAAGSAVQDLSDAAFRLDCRAADGCTAAQTTASGHGQWHAAFGLVCLLLLIGALFLTARAYRRLPAWAGWAAPTRWTGLLVVLGLLGVALPVTGPVHGLLQRGVALVSAVWGAAVAWRVHVLSRRNERPA</sequence>
<feature type="transmembrane region" description="Helical" evidence="1">
    <location>
        <begin position="57"/>
        <end position="80"/>
    </location>
</feature>
<gene>
    <name evidence="2" type="ORF">Ani05nite_07390</name>
</gene>
<evidence type="ECO:0008006" key="4">
    <source>
        <dbReference type="Google" id="ProtNLM"/>
    </source>
</evidence>
<reference evidence="2" key="1">
    <citation type="submission" date="2021-01" db="EMBL/GenBank/DDBJ databases">
        <title>Whole genome shotgun sequence of Actinoplanes nipponensis NBRC 14063.</title>
        <authorList>
            <person name="Komaki H."/>
            <person name="Tamura T."/>
        </authorList>
    </citation>
    <scope>NUCLEOTIDE SEQUENCE</scope>
    <source>
        <strain evidence="2">NBRC 14063</strain>
    </source>
</reference>
<feature type="transmembrane region" description="Helical" evidence="1">
    <location>
        <begin position="172"/>
        <end position="189"/>
    </location>
</feature>
<dbReference type="EMBL" id="BOMQ01000008">
    <property type="protein sequence ID" value="GIE47205.1"/>
    <property type="molecule type" value="Genomic_DNA"/>
</dbReference>
<feature type="transmembrane region" description="Helical" evidence="1">
    <location>
        <begin position="134"/>
        <end position="152"/>
    </location>
</feature>